<feature type="transmembrane region" description="Helical" evidence="1">
    <location>
        <begin position="7"/>
        <end position="29"/>
    </location>
</feature>
<keyword evidence="1" id="KW-0472">Membrane</keyword>
<organism evidence="2 3">
    <name type="scientific">Microbulbifer celer</name>
    <dbReference type="NCBI Taxonomy" id="435905"/>
    <lineage>
        <taxon>Bacteria</taxon>
        <taxon>Pseudomonadati</taxon>
        <taxon>Pseudomonadota</taxon>
        <taxon>Gammaproteobacteria</taxon>
        <taxon>Cellvibrionales</taxon>
        <taxon>Microbulbiferaceae</taxon>
        <taxon>Microbulbifer</taxon>
    </lineage>
</organism>
<feature type="transmembrane region" description="Helical" evidence="1">
    <location>
        <begin position="41"/>
        <end position="62"/>
    </location>
</feature>
<feature type="transmembrane region" description="Helical" evidence="1">
    <location>
        <begin position="132"/>
        <end position="152"/>
    </location>
</feature>
<dbReference type="EMBL" id="JBHTLR010000035">
    <property type="protein sequence ID" value="MFD1218433.1"/>
    <property type="molecule type" value="Genomic_DNA"/>
</dbReference>
<comment type="caution">
    <text evidence="2">The sequence shown here is derived from an EMBL/GenBank/DDBJ whole genome shotgun (WGS) entry which is preliminary data.</text>
</comment>
<reference evidence="3" key="1">
    <citation type="journal article" date="2019" name="Int. J. Syst. Evol. Microbiol.">
        <title>The Global Catalogue of Microorganisms (GCM) 10K type strain sequencing project: providing services to taxonomists for standard genome sequencing and annotation.</title>
        <authorList>
            <consortium name="The Broad Institute Genomics Platform"/>
            <consortium name="The Broad Institute Genome Sequencing Center for Infectious Disease"/>
            <person name="Wu L."/>
            <person name="Ma J."/>
        </authorList>
    </citation>
    <scope>NUCLEOTIDE SEQUENCE [LARGE SCALE GENOMIC DNA]</scope>
    <source>
        <strain evidence="3">CCUG 54356</strain>
    </source>
</reference>
<feature type="transmembrane region" description="Helical" evidence="1">
    <location>
        <begin position="83"/>
        <end position="100"/>
    </location>
</feature>
<keyword evidence="1" id="KW-0812">Transmembrane</keyword>
<evidence type="ECO:0000256" key="1">
    <source>
        <dbReference type="SAM" id="Phobius"/>
    </source>
</evidence>
<accession>A0ABW3UBY0</accession>
<dbReference type="Proteomes" id="UP001597264">
    <property type="component" value="Unassembled WGS sequence"/>
</dbReference>
<sequence length="161" mass="17669">MTKDLGVLFCRAIAVVLVVIAIPNIAYVLHMAITGNYDPEVAILTLLLQVVFPLFLAVVFFAKSRLLAHLITGGVENDLSASEIGIVRAGTFLLGLWLLVKSLPELSNLYSKTKFMSRLGYDKPELWLENNVTLISTLFLGVCLILGSRVVGSAYTKLRNM</sequence>
<keyword evidence="3" id="KW-1185">Reference proteome</keyword>
<evidence type="ECO:0000313" key="3">
    <source>
        <dbReference type="Proteomes" id="UP001597264"/>
    </source>
</evidence>
<keyword evidence="1" id="KW-1133">Transmembrane helix</keyword>
<proteinExistence type="predicted"/>
<dbReference type="RefSeq" id="WP_230438058.1">
    <property type="nucleotide sequence ID" value="NZ_CP087715.1"/>
</dbReference>
<name>A0ABW3UBY0_9GAMM</name>
<protein>
    <recommendedName>
        <fullName evidence="4">DUF2975 domain-containing protein</fullName>
    </recommendedName>
</protein>
<evidence type="ECO:0008006" key="4">
    <source>
        <dbReference type="Google" id="ProtNLM"/>
    </source>
</evidence>
<evidence type="ECO:0000313" key="2">
    <source>
        <dbReference type="EMBL" id="MFD1218433.1"/>
    </source>
</evidence>
<gene>
    <name evidence="2" type="ORF">ACFQ2X_17665</name>
</gene>